<dbReference type="Gene3D" id="1.10.260.40">
    <property type="entry name" value="lambda repressor-like DNA-binding domains"/>
    <property type="match status" value="1"/>
</dbReference>
<dbReference type="CDD" id="cd00093">
    <property type="entry name" value="HTH_XRE"/>
    <property type="match status" value="1"/>
</dbReference>
<reference evidence="2 3" key="1">
    <citation type="submission" date="2019-07" db="EMBL/GenBank/DDBJ databases">
        <authorList>
            <person name="Hibberd C M."/>
            <person name="Gehrig L. J."/>
            <person name="Chang H.-W."/>
            <person name="Venkatesh S."/>
        </authorList>
    </citation>
    <scope>NUCLEOTIDE SEQUENCE [LARGE SCALE GENOMIC DNA]</scope>
    <source>
        <strain evidence="2">Blautia_luti_SSTS_Bg7063</strain>
    </source>
</reference>
<dbReference type="SUPFAM" id="SSF47413">
    <property type="entry name" value="lambda repressor-like DNA-binding domains"/>
    <property type="match status" value="1"/>
</dbReference>
<evidence type="ECO:0000313" key="3">
    <source>
        <dbReference type="Proteomes" id="UP000408482"/>
    </source>
</evidence>
<dbReference type="Pfam" id="PF01381">
    <property type="entry name" value="HTH_3"/>
    <property type="match status" value="1"/>
</dbReference>
<feature type="domain" description="HTH cro/C1-type" evidence="1">
    <location>
        <begin position="7"/>
        <end position="65"/>
    </location>
</feature>
<accession>A0A564W471</accession>
<evidence type="ECO:0000259" key="1">
    <source>
        <dbReference type="PROSITE" id="PS50943"/>
    </source>
</evidence>
<dbReference type="EMBL" id="CABHNW010000102">
    <property type="protein sequence ID" value="VUX39440.1"/>
    <property type="molecule type" value="Genomic_DNA"/>
</dbReference>
<dbReference type="SMART" id="SM00530">
    <property type="entry name" value="HTH_XRE"/>
    <property type="match status" value="1"/>
</dbReference>
<organism evidence="2 3">
    <name type="scientific">Blautia luti</name>
    <dbReference type="NCBI Taxonomy" id="89014"/>
    <lineage>
        <taxon>Bacteria</taxon>
        <taxon>Bacillati</taxon>
        <taxon>Bacillota</taxon>
        <taxon>Clostridia</taxon>
        <taxon>Lachnospirales</taxon>
        <taxon>Lachnospiraceae</taxon>
        <taxon>Blautia</taxon>
    </lineage>
</organism>
<dbReference type="Proteomes" id="UP000408482">
    <property type="component" value="Unassembled WGS sequence"/>
</dbReference>
<gene>
    <name evidence="2" type="ORF">RSSSTS7063_00010</name>
</gene>
<dbReference type="InterPro" id="IPR001387">
    <property type="entry name" value="Cro/C1-type_HTH"/>
</dbReference>
<dbReference type="GO" id="GO:0003677">
    <property type="term" value="F:DNA binding"/>
    <property type="evidence" value="ECO:0007669"/>
    <property type="project" value="InterPro"/>
</dbReference>
<dbReference type="InterPro" id="IPR010982">
    <property type="entry name" value="Lambda_DNA-bd_dom_sf"/>
</dbReference>
<keyword evidence="3" id="KW-1185">Reference proteome</keyword>
<evidence type="ECO:0000313" key="2">
    <source>
        <dbReference type="EMBL" id="VUX39440.1"/>
    </source>
</evidence>
<name>A0A564W471_9FIRM</name>
<sequence>MTLGKRIKRIRTYRGMTQRELGIRLGYKESGADIRIAQYEMGHRKPKKDTLYKMAEILSVSPIQFIRPKQGSPEDLMQMFFWLEEENKAAIHVFKIETGRRDENEPKQYALSLGSNDAQSPFIGIRFSYGQMEAYLNEWMVWRECLANGQITEQEYLDWKWNWHI</sequence>
<protein>
    <submittedName>
        <fullName evidence="2">Helix-turn-helix domain protein</fullName>
    </submittedName>
</protein>
<dbReference type="PROSITE" id="PS50943">
    <property type="entry name" value="HTH_CROC1"/>
    <property type="match status" value="1"/>
</dbReference>
<dbReference type="RefSeq" id="WP_144094044.1">
    <property type="nucleotide sequence ID" value="NZ_CABHMX010000009.1"/>
</dbReference>
<proteinExistence type="predicted"/>
<dbReference type="AlphaFoldDB" id="A0A564W471"/>